<dbReference type="PANTHER" id="PTHR48073:SF2">
    <property type="entry name" value="O-SUCCINYLBENZOATE SYNTHASE"/>
    <property type="match status" value="1"/>
</dbReference>
<evidence type="ECO:0000256" key="1">
    <source>
        <dbReference type="ARBA" id="ARBA00022723"/>
    </source>
</evidence>
<name>A0A1Y5F3Q8_9BACT</name>
<dbReference type="PROSITE" id="PS00909">
    <property type="entry name" value="MR_MLE_2"/>
    <property type="match status" value="1"/>
</dbReference>
<dbReference type="GO" id="GO:0009063">
    <property type="term" value="P:amino acid catabolic process"/>
    <property type="evidence" value="ECO:0007669"/>
    <property type="project" value="InterPro"/>
</dbReference>
<evidence type="ECO:0000313" key="4">
    <source>
        <dbReference type="Proteomes" id="UP000196531"/>
    </source>
</evidence>
<proteinExistence type="predicted"/>
<dbReference type="AlphaFoldDB" id="A0A1Y5F3Q8"/>
<dbReference type="GO" id="GO:0046872">
    <property type="term" value="F:metal ion binding"/>
    <property type="evidence" value="ECO:0007669"/>
    <property type="project" value="UniProtKB-KW"/>
</dbReference>
<reference evidence="4" key="1">
    <citation type="journal article" date="2017" name="Proc. Natl. Acad. Sci. U.S.A.">
        <title>Simulation of Deepwater Horizon oil plume reveals substrate specialization within a complex community of hydrocarbon-degraders.</title>
        <authorList>
            <person name="Hu P."/>
            <person name="Dubinsky E.A."/>
            <person name="Probst A.J."/>
            <person name="Wang J."/>
            <person name="Sieber C.M.K."/>
            <person name="Tom L.M."/>
            <person name="Gardinali P."/>
            <person name="Banfield J.F."/>
            <person name="Atlas R.M."/>
            <person name="Andersen G.L."/>
        </authorList>
    </citation>
    <scope>NUCLEOTIDE SEQUENCE [LARGE SCALE GENOMIC DNA]</scope>
</reference>
<dbReference type="SUPFAM" id="SSF51604">
    <property type="entry name" value="Enolase C-terminal domain-like"/>
    <property type="match status" value="1"/>
</dbReference>
<dbReference type="Proteomes" id="UP000196531">
    <property type="component" value="Unassembled WGS sequence"/>
</dbReference>
<accession>A0A1Y5F3Q8</accession>
<keyword evidence="1" id="KW-0479">Metal-binding</keyword>
<comment type="caution">
    <text evidence="3">The sequence shown here is derived from an EMBL/GenBank/DDBJ whole genome shotgun (WGS) entry which is preliminary data.</text>
</comment>
<sequence>MSLKFTHFKCPLIKPISVGDVILNSREWIEIDSGYYKVDLAPLPGLHRETLMESFADFKSHNTPKTPSALFAKEAMSLKVELGAKSKINLLDFIDLAISPNDYLLSWKDQESVKLKIGRNDLSLEAKWLKEITSKISNKLKLRLDGNLQFKSLELIEYLKNIDSSKIEYLEEPLSDLSEWPSVFKQINIPLALDENIDRRTTTPGVVNIVVKPTFNLSLENTLREIREENFQITISSSFDPPNNLAILHALGSLTKGHSGLDTLKYFNLEELISSPL</sequence>
<dbReference type="InterPro" id="IPR036849">
    <property type="entry name" value="Enolase-like_C_sf"/>
</dbReference>
<organism evidence="3 4">
    <name type="scientific">Halobacteriovorax marinus</name>
    <dbReference type="NCBI Taxonomy" id="97084"/>
    <lineage>
        <taxon>Bacteria</taxon>
        <taxon>Pseudomonadati</taxon>
        <taxon>Bdellovibrionota</taxon>
        <taxon>Bacteriovoracia</taxon>
        <taxon>Bacteriovoracales</taxon>
        <taxon>Halobacteriovoraceae</taxon>
        <taxon>Halobacteriovorax</taxon>
    </lineage>
</organism>
<feature type="domain" description="Enolase C-terminal" evidence="2">
    <location>
        <begin position="112"/>
        <end position="200"/>
    </location>
</feature>
<protein>
    <recommendedName>
        <fullName evidence="2">Enolase C-terminal domain-containing protein</fullName>
    </recommendedName>
</protein>
<dbReference type="InterPro" id="IPR018110">
    <property type="entry name" value="Mandel_Rmase/mucon_lact_enz_CS"/>
</dbReference>
<dbReference type="PANTHER" id="PTHR48073">
    <property type="entry name" value="O-SUCCINYLBENZOATE SYNTHASE-RELATED"/>
    <property type="match status" value="1"/>
</dbReference>
<evidence type="ECO:0000259" key="2">
    <source>
        <dbReference type="Pfam" id="PF13378"/>
    </source>
</evidence>
<dbReference type="InterPro" id="IPR029065">
    <property type="entry name" value="Enolase_C-like"/>
</dbReference>
<gene>
    <name evidence="3" type="ORF">A9Q84_18030</name>
</gene>
<dbReference type="Gene3D" id="3.20.20.120">
    <property type="entry name" value="Enolase-like C-terminal domain"/>
    <property type="match status" value="1"/>
</dbReference>
<dbReference type="EMBL" id="MAAO01000011">
    <property type="protein sequence ID" value="OUR94202.1"/>
    <property type="molecule type" value="Genomic_DNA"/>
</dbReference>
<evidence type="ECO:0000313" key="3">
    <source>
        <dbReference type="EMBL" id="OUR94202.1"/>
    </source>
</evidence>
<dbReference type="Pfam" id="PF13378">
    <property type="entry name" value="MR_MLE_C"/>
    <property type="match status" value="1"/>
</dbReference>